<keyword evidence="2" id="KW-0808">Transferase</keyword>
<dbReference type="Gene3D" id="3.40.50.2000">
    <property type="entry name" value="Glycogen Phosphorylase B"/>
    <property type="match status" value="2"/>
</dbReference>
<evidence type="ECO:0000313" key="3">
    <source>
        <dbReference type="Proteomes" id="UP000001880"/>
    </source>
</evidence>
<dbReference type="RefSeq" id="WP_012825488.1">
    <property type="nucleotide sequence ID" value="NC_013440.1"/>
</dbReference>
<dbReference type="EMBL" id="CP001804">
    <property type="protein sequence ID" value="ACY12861.1"/>
    <property type="molecule type" value="Genomic_DNA"/>
</dbReference>
<evidence type="ECO:0000259" key="1">
    <source>
        <dbReference type="Pfam" id="PF00534"/>
    </source>
</evidence>
<protein>
    <submittedName>
        <fullName evidence="2">Glycosyl transferase group 1</fullName>
    </submittedName>
</protein>
<dbReference type="Proteomes" id="UP000001880">
    <property type="component" value="Chromosome"/>
</dbReference>
<dbReference type="AlphaFoldDB" id="D0LHJ9"/>
<evidence type="ECO:0000313" key="2">
    <source>
        <dbReference type="EMBL" id="ACY12861.1"/>
    </source>
</evidence>
<dbReference type="InterPro" id="IPR001296">
    <property type="entry name" value="Glyco_trans_1"/>
</dbReference>
<feature type="domain" description="Glycosyl transferase family 1" evidence="1">
    <location>
        <begin position="193"/>
        <end position="351"/>
    </location>
</feature>
<proteinExistence type="predicted"/>
<dbReference type="STRING" id="502025.Hoch_0220"/>
<dbReference type="Pfam" id="PF00534">
    <property type="entry name" value="Glycos_transf_1"/>
    <property type="match status" value="1"/>
</dbReference>
<dbReference type="SUPFAM" id="SSF53756">
    <property type="entry name" value="UDP-Glycosyltransferase/glycogen phosphorylase"/>
    <property type="match status" value="1"/>
</dbReference>
<dbReference type="GO" id="GO:0016757">
    <property type="term" value="F:glycosyltransferase activity"/>
    <property type="evidence" value="ECO:0007669"/>
    <property type="project" value="InterPro"/>
</dbReference>
<dbReference type="PANTHER" id="PTHR45947:SF3">
    <property type="entry name" value="SULFOQUINOVOSYL TRANSFERASE SQD2"/>
    <property type="match status" value="1"/>
</dbReference>
<dbReference type="CAZy" id="GT4">
    <property type="family name" value="Glycosyltransferase Family 4"/>
</dbReference>
<accession>D0LHJ9</accession>
<reference evidence="2 3" key="1">
    <citation type="journal article" date="2010" name="Stand. Genomic Sci.">
        <title>Complete genome sequence of Haliangium ochraceum type strain (SMP-2).</title>
        <authorList>
            <consortium name="US DOE Joint Genome Institute (JGI-PGF)"/>
            <person name="Ivanova N."/>
            <person name="Daum C."/>
            <person name="Lang E."/>
            <person name="Abt B."/>
            <person name="Kopitz M."/>
            <person name="Saunders E."/>
            <person name="Lapidus A."/>
            <person name="Lucas S."/>
            <person name="Glavina Del Rio T."/>
            <person name="Nolan M."/>
            <person name="Tice H."/>
            <person name="Copeland A."/>
            <person name="Cheng J.F."/>
            <person name="Chen F."/>
            <person name="Bruce D."/>
            <person name="Goodwin L."/>
            <person name="Pitluck S."/>
            <person name="Mavromatis K."/>
            <person name="Pati A."/>
            <person name="Mikhailova N."/>
            <person name="Chen A."/>
            <person name="Palaniappan K."/>
            <person name="Land M."/>
            <person name="Hauser L."/>
            <person name="Chang Y.J."/>
            <person name="Jeffries C.D."/>
            <person name="Detter J.C."/>
            <person name="Brettin T."/>
            <person name="Rohde M."/>
            <person name="Goker M."/>
            <person name="Bristow J."/>
            <person name="Markowitz V."/>
            <person name="Eisen J.A."/>
            <person name="Hugenholtz P."/>
            <person name="Kyrpides N.C."/>
            <person name="Klenk H.P."/>
        </authorList>
    </citation>
    <scope>NUCLEOTIDE SEQUENCE [LARGE SCALE GENOMIC DNA]</scope>
    <source>
        <strain evidence="3">DSM 14365 / CIP 107738 / JCM 11303 / AJ 13395 / SMP-2</strain>
    </source>
</reference>
<organism evidence="2 3">
    <name type="scientific">Haliangium ochraceum (strain DSM 14365 / JCM 11303 / SMP-2)</name>
    <dbReference type="NCBI Taxonomy" id="502025"/>
    <lineage>
        <taxon>Bacteria</taxon>
        <taxon>Pseudomonadati</taxon>
        <taxon>Myxococcota</taxon>
        <taxon>Polyangia</taxon>
        <taxon>Haliangiales</taxon>
        <taxon>Kofleriaceae</taxon>
        <taxon>Haliangium</taxon>
    </lineage>
</organism>
<dbReference type="KEGG" id="hoh:Hoch_0220"/>
<name>D0LHJ9_HALO1</name>
<keyword evidence="3" id="KW-1185">Reference proteome</keyword>
<sequence>MSSPTRILHVFGRMGRGGAETWLMNVWRHIDRERFLFDFLVHDSTPGEFDDELRSQGSRILVRPYARDPVRYSAAMAEAVRARGYTVIHSHVAYFSGWVLGLARGLGIAGRIAHSHNDFAQAQRAWPRAAYEGVMRKAIQMHSTRGLACSLPACSSLFGSEWQAQGKYEVLHYGYDFSRFTSEHIGGELRRVTRRALGIDEDAFVIGHIGHFSRQKNHEFIVELAAARRLRGHTRDRYVLVGGGGLRDSIERSVVERQLGEAFVFTGVRADVPELLAAFDVMILPSRWEGLGIVVLEAQASAVPSLVSDRVPEEAVVIDDLVTQAPLETGAWLEALAEIENQPRPQRDRAVAAMRESRFGLERNVERLSAIYEQEAARAR</sequence>
<dbReference type="eggNOG" id="COG0438">
    <property type="taxonomic scope" value="Bacteria"/>
</dbReference>
<dbReference type="InterPro" id="IPR050194">
    <property type="entry name" value="Glycosyltransferase_grp1"/>
</dbReference>
<dbReference type="HOGENOM" id="CLU_009583_33_0_7"/>
<gene>
    <name evidence="2" type="ordered locus">Hoch_0220</name>
</gene>
<dbReference type="PANTHER" id="PTHR45947">
    <property type="entry name" value="SULFOQUINOVOSYL TRANSFERASE SQD2"/>
    <property type="match status" value="1"/>
</dbReference>